<dbReference type="GO" id="GO:0030125">
    <property type="term" value="C:clathrin vesicle coat"/>
    <property type="evidence" value="ECO:0007669"/>
    <property type="project" value="TreeGrafter"/>
</dbReference>
<feature type="compositionally biased region" description="Polar residues" evidence="1">
    <location>
        <begin position="257"/>
        <end position="279"/>
    </location>
</feature>
<dbReference type="SMART" id="SM00726">
    <property type="entry name" value="UIM"/>
    <property type="match status" value="2"/>
</dbReference>
<dbReference type="AlphaFoldDB" id="A0A1I7X8U7"/>
<protein>
    <submittedName>
        <fullName evidence="3">Epsin-2</fullName>
    </submittedName>
</protein>
<dbReference type="PANTHER" id="PTHR12276:SF115">
    <property type="entry name" value="FI19443P1"/>
    <property type="match status" value="1"/>
</dbReference>
<dbReference type="Proteomes" id="UP000095283">
    <property type="component" value="Unplaced"/>
</dbReference>
<proteinExistence type="predicted"/>
<evidence type="ECO:0000313" key="2">
    <source>
        <dbReference type="Proteomes" id="UP000095283"/>
    </source>
</evidence>
<feature type="compositionally biased region" description="Polar residues" evidence="1">
    <location>
        <begin position="321"/>
        <end position="345"/>
    </location>
</feature>
<organism evidence="2 3">
    <name type="scientific">Heterorhabditis bacteriophora</name>
    <name type="common">Entomopathogenic nematode worm</name>
    <dbReference type="NCBI Taxonomy" id="37862"/>
    <lineage>
        <taxon>Eukaryota</taxon>
        <taxon>Metazoa</taxon>
        <taxon>Ecdysozoa</taxon>
        <taxon>Nematoda</taxon>
        <taxon>Chromadorea</taxon>
        <taxon>Rhabditida</taxon>
        <taxon>Rhabditina</taxon>
        <taxon>Rhabditomorpha</taxon>
        <taxon>Strongyloidea</taxon>
        <taxon>Heterorhabditidae</taxon>
        <taxon>Heterorhabditis</taxon>
    </lineage>
</organism>
<dbReference type="GO" id="GO:0006897">
    <property type="term" value="P:endocytosis"/>
    <property type="evidence" value="ECO:0007669"/>
    <property type="project" value="TreeGrafter"/>
</dbReference>
<dbReference type="GO" id="GO:0005768">
    <property type="term" value="C:endosome"/>
    <property type="evidence" value="ECO:0007669"/>
    <property type="project" value="TreeGrafter"/>
</dbReference>
<keyword evidence="2" id="KW-1185">Reference proteome</keyword>
<dbReference type="PANTHER" id="PTHR12276">
    <property type="entry name" value="EPSIN/ENT-RELATED"/>
    <property type="match status" value="1"/>
</dbReference>
<accession>A0A1I7X8U7</accession>
<dbReference type="PROSITE" id="PS50330">
    <property type="entry name" value="UIM"/>
    <property type="match status" value="2"/>
</dbReference>
<feature type="compositionally biased region" description="Polar residues" evidence="1">
    <location>
        <begin position="205"/>
        <end position="222"/>
    </location>
</feature>
<evidence type="ECO:0000313" key="3">
    <source>
        <dbReference type="WBParaSite" id="Hba_13863"/>
    </source>
</evidence>
<reference evidence="3" key="1">
    <citation type="submission" date="2016-11" db="UniProtKB">
        <authorList>
            <consortium name="WormBaseParasite"/>
        </authorList>
    </citation>
    <scope>IDENTIFICATION</scope>
</reference>
<dbReference type="InterPro" id="IPR003903">
    <property type="entry name" value="UIM_dom"/>
</dbReference>
<feature type="region of interest" description="Disordered" evidence="1">
    <location>
        <begin position="185"/>
        <end position="228"/>
    </location>
</feature>
<feature type="region of interest" description="Disordered" evidence="1">
    <location>
        <begin position="257"/>
        <end position="288"/>
    </location>
</feature>
<sequence length="377" mass="41681">MSISTIKRQVKNVAYNFSDAQVKVREATCKLYRCYNADYDVLLIFIQKYFYFRFKENNSSSSISERRVRRSETGTALDIIINRTDEVWCGILLPDPEYEDARPSSVGEEEMQLQIALALSREEHEKMDEMRKSDEVRLQLALEESQREAEKMAHMEPKTINSRKLTQSALDDLLSLGVGELVVNDQPTSSSTWGGSGLIDPWGSSAPNNQQQSLYPNTQISNDPWAPAVTTPASVVHTAAQPTSDDPFSAWEQQLDNTSNDVTPSMSTAGNTSCNNVSRKTPENFLGENSNLVNLDNLLGTSSMSNSSSANPFLLASNSAPTNPFAAQQRKSPTLNEMRAAQSQVPPIPQVGPRMGTLPQPLQPTQSAPVNPFDNPF</sequence>
<dbReference type="WBParaSite" id="Hba_13863">
    <property type="protein sequence ID" value="Hba_13863"/>
    <property type="gene ID" value="Hba_13863"/>
</dbReference>
<name>A0A1I7X8U7_HETBA</name>
<evidence type="ECO:0000256" key="1">
    <source>
        <dbReference type="SAM" id="MobiDB-lite"/>
    </source>
</evidence>
<dbReference type="GO" id="GO:0030276">
    <property type="term" value="F:clathrin binding"/>
    <property type="evidence" value="ECO:0007669"/>
    <property type="project" value="TreeGrafter"/>
</dbReference>
<feature type="region of interest" description="Disordered" evidence="1">
    <location>
        <begin position="321"/>
        <end position="377"/>
    </location>
</feature>
<dbReference type="GO" id="GO:0005543">
    <property type="term" value="F:phospholipid binding"/>
    <property type="evidence" value="ECO:0007669"/>
    <property type="project" value="TreeGrafter"/>
</dbReference>
<dbReference type="GO" id="GO:0005886">
    <property type="term" value="C:plasma membrane"/>
    <property type="evidence" value="ECO:0007669"/>
    <property type="project" value="TreeGrafter"/>
</dbReference>